<dbReference type="Gene3D" id="3.30.810.10">
    <property type="entry name" value="2-Layer Sandwich"/>
    <property type="match status" value="1"/>
</dbReference>
<evidence type="ECO:0000256" key="4">
    <source>
        <dbReference type="ARBA" id="ARBA00023242"/>
    </source>
</evidence>
<dbReference type="Gene3D" id="4.10.240.10">
    <property type="entry name" value="Zn(2)-C6 fungal-type DNA-binding domain"/>
    <property type="match status" value="1"/>
</dbReference>
<feature type="compositionally biased region" description="Polar residues" evidence="6">
    <location>
        <begin position="290"/>
        <end position="300"/>
    </location>
</feature>
<feature type="compositionally biased region" description="Basic and acidic residues" evidence="6">
    <location>
        <begin position="579"/>
        <end position="588"/>
    </location>
</feature>
<keyword evidence="4" id="KW-0539">Nucleus</keyword>
<feature type="compositionally biased region" description="Low complexity" evidence="6">
    <location>
        <begin position="2481"/>
        <end position="2493"/>
    </location>
</feature>
<feature type="compositionally biased region" description="Polar residues" evidence="6">
    <location>
        <begin position="721"/>
        <end position="735"/>
    </location>
</feature>
<feature type="compositionally biased region" description="Low complexity" evidence="6">
    <location>
        <begin position="1203"/>
        <end position="1222"/>
    </location>
</feature>
<evidence type="ECO:0000259" key="8">
    <source>
        <dbReference type="PROSITE" id="PS51455"/>
    </source>
</evidence>
<dbReference type="PROSITE" id="PS51455">
    <property type="entry name" value="PIPK"/>
    <property type="match status" value="1"/>
</dbReference>
<sequence>MEESRPPTALSTDARKHRGRLLRALLAEEGFAMDGDEAEGQLWATSLEASLDGLGDAVGRGRWLAGIRATRRQERERNKRDSDALSLTDSMLSTASTTPIASLRSAITQPIVPSGQPDPRHLLLCVSRSMVLPSEDSGFDIVSANVGCLFRAGVFEFPVDDDEAKQEILFGLEDWNENDDRFRKLVGGTFLFKGVTSSDQHFALSRVLRLTIYTHLSLLLEQDLLLDSGVALTFPPRPIITPAPSFTATQTPSPPVSVSTPSTPKGAKDKAFLPGILSFFSKKGHPGLTRTRSNTPSSPAATRVGGSLDLSVPSRLSEDSGPSLIRPFSFLGPSPPQSISSAFTAGSTNTPFTTIHATLLASAPLLSSSAGVTVPPPRLITELAEAERDTDADAKRRLRGDERVGLTSIRGWGDPVASSSKGPQESSKEAKAKAMVGSQGFARMQEIGVLVSWGIPVGPTPSQASATSNVTTTTQPIAGPARLAQCLPPKTQTIRFYARDGAPGSEWSLGEVVQGWCREAAADPEQDGQGGCMHALFGDKRKRRRKTKDTVVVSREDAESTKGSVSGSEPETEEPEEEEGKKEKDHPRCVHKRSDHVLRMVHAGVRIEMKMRREGDEDGSESIRFARPTAAQSESSRKEGSQSSATSTRSSINSAKEEAAKQEKVETWLSCAVCGKKTARKDLKDGSFLFSFGKFVELLVYSPSICTITPSLCQHTDPLLSETSSDGSTPRPSSMTAASTPVSESSSVTPTQSRATITPKTRTSTESNPALPSSRFNIVRHFAAHGHVVAFSISEVADIFELRVPRLQITRRGLPAPVLEKGKGKAKDDSSISSSSHHNLKPPPIEEEKKVLRKEIKAWWEGVADHMEKLETSLVGSTLVGFRKSLPRLPSEDDAWDDSGTESETTDTESETSSTHLRPSIPGLPPSAPTTPQISKAAHDYFPPPLNRSSSAPTVPDVLVTPSPSAPLVISAEDSLELLGTLRQTFQRTEQELYSLLSLTPVSQLNDVRRAFLGKAKGAERRLLAWQKKHLPGRGKRAVQLKMEGIREPEWWAKGCHVGPGCNLIVREDDWGSIIAFTMSTADYAKELTNISTARSTNGPMLSPAAVEPTSSPSSFFSVSSATNKLFSSTASNLPDPDQENNTVWYEPEAFSAVISRKEHPRDATSLLSLREVLRQKSPISIDGVSLLPSGSSRFSSLGSAATKASSKSGSSAAPPSAWSKPDVQITKHEAGGEVTGVPDSSEVGKILHELESAPSEGHSRPNSSLSGSFLVHSMFGDSHIKRGKAASIISVESDDTIGAKHKDDDEDKKTAEADLPTPTPSTFTNTLTSGISNAMRFVLNNGDIPRPSLFLKNQNHHGLLAPVDAFAIDERPHIKYDWTVGKRLKFSCTVYYAKQFDNLRKRCGVEDVFLKSLARSTNWAAEGGKSKSNFWKTADERFIIKTLVNAWNVADLQVLIELAPSYFAYMDATASRATVLAKLIGFYTIEIRNLETGNIQSKADLLVMENLFYGQQIVKTFDLKGIQGRRVKDKSRAGTSEGTTKTLFDGEWIEGQQRTLTLIHPHSKVVLHEAIKSDAEFLARSNIMDYSLLLGVDQERKQIACGLVDTIGSYTFAKTLEYKAKQGLNSGTGKEVTVIPPAEYQERFVSALEGYFLACPDKWSRATDDSRPIDDPRMLPKGLMGSGAKRLGQAGSQTSEALAFDPSTTLQGVPTGLNQLSGVRDCMMPDESSPSSGTSPVAPRPKPPKTTTPSTATGSVRGRTSPSDHANGDPPRPTKRARKAINCEPCRNSKLKCDRSRPCSSCVLRGTAAMCYQDGRGPEEGAYGPRQEDIQRVDPASEIARMRQSLSMLESYIYPGQRPPVPKESFDVDIPDKLPPPPAPGMLESQGHGGTYTGATSAKIHLLPLSDSRASDDSGSRHPSQDNSSDELALGMNHEYDRDLLATLPAVDVIDGLIAYYFEYCNWVYRHVNQTSFMHHWERYKNGSSPDRIILSTACALMALATYYLPAGHHLLESCSEPPEELGLKYFDVSTSALQRRQADVKTYSLELIELLLIRCHYMTTTKRDSEEIWHAKGEIVTIGTAMGLHRDPGKWRMHRDVAERRRWAWWHIVLLERWQAFMFGRPISIASHHFDTQLPSYCDPAIDKSGRLYLPNIALFRLAFILGDIMDDAVSVRPVPYESVLANDRALTQWLDNLPPELDLDEYRLARNLASSNPAARRLGVQSVVVRTSYYHIRFTLHRPYASTGPSKSGEFSKSAQSLEIAVNAADKLISMTAQSRPDLLTTSTLAVPGHMNWGPFHCFSAAMFFSFQLITNPDQPGASLFRASIRKAMTTLEQNRGMAVADKGFDILQSLAPLYSADFPSLPPETRDKEKAKILSVVRKLAFPYHDSHKLRRQGMGESPSARGHTTSPSNNSVSPPMMLSNPLPAGYDHNMSSMRNAPPPLYTQAGQQSDDLRSPQQISPAVIGHQQGGTYPPYHMQPPQQGYAAPQYAHGGGDHEGAWGAAIGFEHGEWTQFLDVLRPDQANGTNGARHGPNGP</sequence>
<accession>A0ABQ0L8R6</accession>
<evidence type="ECO:0000259" key="7">
    <source>
        <dbReference type="PROSITE" id="PS50048"/>
    </source>
</evidence>
<dbReference type="PANTHER" id="PTHR45748:SF7">
    <property type="entry name" value="1-PHOSPHATIDYLINOSITOL 3-PHOSPHATE 5-KINASE-RELATED"/>
    <property type="match status" value="1"/>
</dbReference>
<protein>
    <recommendedName>
        <fullName evidence="11">PIPK domain-containing protein</fullName>
    </recommendedName>
</protein>
<feature type="compositionally biased region" description="Low complexity" evidence="6">
    <location>
        <begin position="2411"/>
        <end position="2428"/>
    </location>
</feature>
<feature type="region of interest" description="Disordered" evidence="6">
    <location>
        <begin position="2391"/>
        <end position="2494"/>
    </location>
</feature>
<feature type="compositionally biased region" description="Basic and acidic residues" evidence="6">
    <location>
        <begin position="1298"/>
        <end position="1313"/>
    </location>
</feature>
<proteinExistence type="predicted"/>
<feature type="compositionally biased region" description="Polar residues" evidence="6">
    <location>
        <begin position="2448"/>
        <end position="2463"/>
    </location>
</feature>
<evidence type="ECO:0000256" key="6">
    <source>
        <dbReference type="SAM" id="MobiDB-lite"/>
    </source>
</evidence>
<feature type="compositionally biased region" description="Acidic residues" evidence="6">
    <location>
        <begin position="892"/>
        <end position="910"/>
    </location>
</feature>
<feature type="region of interest" description="Disordered" evidence="6">
    <location>
        <begin position="541"/>
        <end position="596"/>
    </location>
</feature>
<evidence type="ECO:0000256" key="3">
    <source>
        <dbReference type="ARBA" id="ARBA00022840"/>
    </source>
</evidence>
<evidence type="ECO:0000313" key="10">
    <source>
        <dbReference type="Proteomes" id="UP000815677"/>
    </source>
</evidence>
<gene>
    <name evidence="9" type="ORF">MCHLO_03763</name>
</gene>
<feature type="region of interest" description="Disordered" evidence="6">
    <location>
        <begin position="283"/>
        <end position="318"/>
    </location>
</feature>
<dbReference type="InterPro" id="IPR036864">
    <property type="entry name" value="Zn2-C6_fun-type_DNA-bd_sf"/>
</dbReference>
<dbReference type="EMBL" id="DF842145">
    <property type="protein sequence ID" value="GAT46226.1"/>
    <property type="molecule type" value="Genomic_DNA"/>
</dbReference>
<evidence type="ECO:0000256" key="2">
    <source>
        <dbReference type="ARBA" id="ARBA00022741"/>
    </source>
</evidence>
<reference evidence="9" key="1">
    <citation type="submission" date="2014-09" db="EMBL/GenBank/DDBJ databases">
        <title>Genome sequence of the luminous mushroom Mycena chlorophos for searching fungal bioluminescence genes.</title>
        <authorList>
            <person name="Tanaka Y."/>
            <person name="Kasuga D."/>
            <person name="Oba Y."/>
            <person name="Hase S."/>
            <person name="Sato K."/>
            <person name="Oba Y."/>
            <person name="Sakakibara Y."/>
        </authorList>
    </citation>
    <scope>NUCLEOTIDE SEQUENCE</scope>
</reference>
<dbReference type="InterPro" id="IPR027484">
    <property type="entry name" value="PInositol-4-P-5-kinase_N"/>
</dbReference>
<dbReference type="InterPro" id="IPR001138">
    <property type="entry name" value="Zn2Cys6_DnaBD"/>
</dbReference>
<dbReference type="PANTHER" id="PTHR45748">
    <property type="entry name" value="1-PHOSPHATIDYLINOSITOL 3-PHOSPHATE 5-KINASE-RELATED"/>
    <property type="match status" value="1"/>
</dbReference>
<dbReference type="Gene3D" id="3.30.800.10">
    <property type="entry name" value="Phosphatidylinositol Phosphate Kinase II Beta"/>
    <property type="match status" value="1"/>
</dbReference>
<evidence type="ECO:0000313" key="9">
    <source>
        <dbReference type="EMBL" id="GAT46226.1"/>
    </source>
</evidence>
<feature type="region of interest" description="Disordered" evidence="6">
    <location>
        <begin position="1298"/>
        <end position="1324"/>
    </location>
</feature>
<organism evidence="9 10">
    <name type="scientific">Mycena chlorophos</name>
    <name type="common">Agaric fungus</name>
    <name type="synonym">Agaricus chlorophos</name>
    <dbReference type="NCBI Taxonomy" id="658473"/>
    <lineage>
        <taxon>Eukaryota</taxon>
        <taxon>Fungi</taxon>
        <taxon>Dikarya</taxon>
        <taxon>Basidiomycota</taxon>
        <taxon>Agaricomycotina</taxon>
        <taxon>Agaricomycetes</taxon>
        <taxon>Agaricomycetidae</taxon>
        <taxon>Agaricales</taxon>
        <taxon>Marasmiineae</taxon>
        <taxon>Mycenaceae</taxon>
        <taxon>Mycena</taxon>
    </lineage>
</organism>
<dbReference type="SMART" id="SM00906">
    <property type="entry name" value="Fungal_trans"/>
    <property type="match status" value="1"/>
</dbReference>
<keyword evidence="2 5" id="KW-0547">Nucleotide-binding</keyword>
<keyword evidence="1" id="KW-0479">Metal-binding</keyword>
<feature type="compositionally biased region" description="Low complexity" evidence="6">
    <location>
        <begin position="736"/>
        <end position="753"/>
    </location>
</feature>
<feature type="compositionally biased region" description="Basic and acidic residues" evidence="6">
    <location>
        <begin position="820"/>
        <end position="830"/>
    </location>
</feature>
<feature type="region of interest" description="Disordered" evidence="6">
    <location>
        <begin position="243"/>
        <end position="266"/>
    </location>
</feature>
<keyword evidence="10" id="KW-1185">Reference proteome</keyword>
<name>A0ABQ0L8R6_MYCCL</name>
<feature type="compositionally biased region" description="Polar residues" evidence="6">
    <location>
        <begin position="1691"/>
        <end position="1718"/>
    </location>
</feature>
<feature type="region of interest" description="Disordered" evidence="6">
    <location>
        <begin position="608"/>
        <end position="660"/>
    </location>
</feature>
<dbReference type="CDD" id="cd17300">
    <property type="entry name" value="PIPKc_PIKfyve"/>
    <property type="match status" value="1"/>
</dbReference>
<evidence type="ECO:0000256" key="5">
    <source>
        <dbReference type="PROSITE-ProRule" id="PRU00781"/>
    </source>
</evidence>
<feature type="compositionally biased region" description="Basic and acidic residues" evidence="6">
    <location>
        <begin position="1910"/>
        <end position="1921"/>
    </location>
</feature>
<dbReference type="SUPFAM" id="SSF57701">
    <property type="entry name" value="Zn2/Cys6 DNA-binding domain"/>
    <property type="match status" value="1"/>
</dbReference>
<keyword evidence="3 5" id="KW-0067">ATP-binding</keyword>
<feature type="region of interest" description="Disordered" evidence="6">
    <location>
        <begin position="818"/>
        <end position="847"/>
    </location>
</feature>
<dbReference type="InterPro" id="IPR007219">
    <property type="entry name" value="XnlR_reg_dom"/>
</dbReference>
<dbReference type="CDD" id="cd00067">
    <property type="entry name" value="GAL4"/>
    <property type="match status" value="1"/>
</dbReference>
<feature type="region of interest" description="Disordered" evidence="6">
    <location>
        <begin position="409"/>
        <end position="430"/>
    </location>
</feature>
<feature type="region of interest" description="Disordered" evidence="6">
    <location>
        <begin position="889"/>
        <end position="933"/>
    </location>
</feature>
<feature type="domain" description="PIPK" evidence="8">
    <location>
        <begin position="1320"/>
        <end position="1653"/>
    </location>
</feature>
<dbReference type="Pfam" id="PF04082">
    <property type="entry name" value="Fungal_trans"/>
    <property type="match status" value="1"/>
</dbReference>
<dbReference type="Proteomes" id="UP000815677">
    <property type="component" value="Unassembled WGS sequence"/>
</dbReference>
<feature type="region of interest" description="Disordered" evidence="6">
    <location>
        <begin position="1872"/>
        <end position="1891"/>
    </location>
</feature>
<dbReference type="PROSITE" id="PS50048">
    <property type="entry name" value="ZN2_CY6_FUNGAL_2"/>
    <property type="match status" value="1"/>
</dbReference>
<dbReference type="CDD" id="cd12148">
    <property type="entry name" value="fungal_TF_MHR"/>
    <property type="match status" value="1"/>
</dbReference>
<dbReference type="InterPro" id="IPR044769">
    <property type="entry name" value="PIKfyve_PIPKc"/>
</dbReference>
<dbReference type="SUPFAM" id="SSF56104">
    <property type="entry name" value="SAICAR synthase-like"/>
    <property type="match status" value="1"/>
</dbReference>
<dbReference type="InterPro" id="IPR027483">
    <property type="entry name" value="PInositol-4-P-4/5-kinase_C_sf"/>
</dbReference>
<dbReference type="SMART" id="SM00330">
    <property type="entry name" value="PIPKc"/>
    <property type="match status" value="1"/>
</dbReference>
<feature type="region of interest" description="Disordered" evidence="6">
    <location>
        <begin position="1907"/>
        <end position="1928"/>
    </location>
</feature>
<feature type="compositionally biased region" description="Low complexity" evidence="6">
    <location>
        <begin position="1748"/>
        <end position="1758"/>
    </location>
</feature>
<feature type="region of interest" description="Disordered" evidence="6">
    <location>
        <begin position="719"/>
        <end position="770"/>
    </location>
</feature>
<feature type="compositionally biased region" description="Low complexity" evidence="6">
    <location>
        <begin position="1314"/>
        <end position="1324"/>
    </location>
</feature>
<dbReference type="InterPro" id="IPR002498">
    <property type="entry name" value="PInositol-4-P-4/5-kinase_core"/>
</dbReference>
<evidence type="ECO:0000256" key="1">
    <source>
        <dbReference type="ARBA" id="ARBA00022723"/>
    </source>
</evidence>
<keyword evidence="5" id="KW-0418">Kinase</keyword>
<feature type="compositionally biased region" description="Basic and acidic residues" evidence="6">
    <location>
        <begin position="1663"/>
        <end position="1675"/>
    </location>
</feature>
<feature type="region of interest" description="Disordered" evidence="6">
    <location>
        <begin position="1203"/>
        <end position="1223"/>
    </location>
</feature>
<evidence type="ECO:0008006" key="11">
    <source>
        <dbReference type="Google" id="ProtNLM"/>
    </source>
</evidence>
<feature type="region of interest" description="Disordered" evidence="6">
    <location>
        <begin position="1663"/>
        <end position="1777"/>
    </location>
</feature>
<feature type="compositionally biased region" description="Low complexity" evidence="6">
    <location>
        <begin position="641"/>
        <end position="654"/>
    </location>
</feature>
<dbReference type="Pfam" id="PF01504">
    <property type="entry name" value="PIP5K"/>
    <property type="match status" value="1"/>
</dbReference>
<feature type="compositionally biased region" description="Polar residues" evidence="6">
    <location>
        <begin position="754"/>
        <end position="770"/>
    </location>
</feature>
<feature type="domain" description="Zn(2)-C6 fungal-type" evidence="7">
    <location>
        <begin position="1783"/>
        <end position="1812"/>
    </location>
</feature>
<keyword evidence="5" id="KW-0808">Transferase</keyword>